<gene>
    <name evidence="3" type="ORF">NEZAVI_LOCUS9153</name>
</gene>
<dbReference type="SUPFAM" id="SSF52087">
    <property type="entry name" value="CRAL/TRIO domain"/>
    <property type="match status" value="1"/>
</dbReference>
<dbReference type="Gene3D" id="3.40.525.10">
    <property type="entry name" value="CRAL-TRIO lipid binding domain"/>
    <property type="match status" value="1"/>
</dbReference>
<evidence type="ECO:0000313" key="3">
    <source>
        <dbReference type="EMBL" id="CAH1399773.1"/>
    </source>
</evidence>
<dbReference type="Gene3D" id="1.20.5.1200">
    <property type="entry name" value="Alpha-tocopherol transfer"/>
    <property type="match status" value="1"/>
</dbReference>
<dbReference type="PRINTS" id="PR00180">
    <property type="entry name" value="CRETINALDHBP"/>
</dbReference>
<dbReference type="Proteomes" id="UP001152798">
    <property type="component" value="Chromosome 4"/>
</dbReference>
<dbReference type="OrthoDB" id="6602958at2759"/>
<accession>A0A9P0MKF2</accession>
<dbReference type="PANTHER" id="PTHR10174:SF222">
    <property type="entry name" value="GH10083P-RELATED"/>
    <property type="match status" value="1"/>
</dbReference>
<proteinExistence type="predicted"/>
<dbReference type="InterPro" id="IPR001251">
    <property type="entry name" value="CRAL-TRIO_dom"/>
</dbReference>
<dbReference type="SMART" id="SM00516">
    <property type="entry name" value="SEC14"/>
    <property type="match status" value="1"/>
</dbReference>
<feature type="domain" description="CRAL-TRIO" evidence="2">
    <location>
        <begin position="82"/>
        <end position="245"/>
    </location>
</feature>
<dbReference type="CDD" id="cd00170">
    <property type="entry name" value="SEC14"/>
    <property type="match status" value="1"/>
</dbReference>
<dbReference type="Pfam" id="PF00650">
    <property type="entry name" value="CRAL_TRIO"/>
    <property type="match status" value="1"/>
</dbReference>
<evidence type="ECO:0000259" key="2">
    <source>
        <dbReference type="PROSITE" id="PS50191"/>
    </source>
</evidence>
<dbReference type="AlphaFoldDB" id="A0A9P0MKF2"/>
<dbReference type="PANTHER" id="PTHR10174">
    <property type="entry name" value="ALPHA-TOCOPHEROL TRANSFER PROTEIN-RELATED"/>
    <property type="match status" value="1"/>
</dbReference>
<evidence type="ECO:0000256" key="1">
    <source>
        <dbReference type="SAM" id="MobiDB-lite"/>
    </source>
</evidence>
<dbReference type="PROSITE" id="PS50191">
    <property type="entry name" value="CRAL_TRIO"/>
    <property type="match status" value="1"/>
</dbReference>
<dbReference type="GO" id="GO:1902936">
    <property type="term" value="F:phosphatidylinositol bisphosphate binding"/>
    <property type="evidence" value="ECO:0007669"/>
    <property type="project" value="TreeGrafter"/>
</dbReference>
<organism evidence="3 4">
    <name type="scientific">Nezara viridula</name>
    <name type="common">Southern green stink bug</name>
    <name type="synonym">Cimex viridulus</name>
    <dbReference type="NCBI Taxonomy" id="85310"/>
    <lineage>
        <taxon>Eukaryota</taxon>
        <taxon>Metazoa</taxon>
        <taxon>Ecdysozoa</taxon>
        <taxon>Arthropoda</taxon>
        <taxon>Hexapoda</taxon>
        <taxon>Insecta</taxon>
        <taxon>Pterygota</taxon>
        <taxon>Neoptera</taxon>
        <taxon>Paraneoptera</taxon>
        <taxon>Hemiptera</taxon>
        <taxon>Heteroptera</taxon>
        <taxon>Panheteroptera</taxon>
        <taxon>Pentatomomorpha</taxon>
        <taxon>Pentatomoidea</taxon>
        <taxon>Pentatomidae</taxon>
        <taxon>Pentatominae</taxon>
        <taxon>Nezara</taxon>
    </lineage>
</organism>
<reference evidence="3" key="1">
    <citation type="submission" date="2022-01" db="EMBL/GenBank/DDBJ databases">
        <authorList>
            <person name="King R."/>
        </authorList>
    </citation>
    <scope>NUCLEOTIDE SEQUENCE</scope>
</reference>
<feature type="region of interest" description="Disordered" evidence="1">
    <location>
        <begin position="264"/>
        <end position="287"/>
    </location>
</feature>
<protein>
    <recommendedName>
        <fullName evidence="2">CRAL-TRIO domain-containing protein</fullName>
    </recommendedName>
</protein>
<dbReference type="InterPro" id="IPR036865">
    <property type="entry name" value="CRAL-TRIO_dom_sf"/>
</dbReference>
<dbReference type="EMBL" id="OV725080">
    <property type="protein sequence ID" value="CAH1399773.1"/>
    <property type="molecule type" value="Genomic_DNA"/>
</dbReference>
<name>A0A9P0MKF2_NEZVI</name>
<keyword evidence="4" id="KW-1185">Reference proteome</keyword>
<sequence length="295" mass="33849">MVGEISNKRSKEAVEEDVQRLRDWLDKQPHLPHDVEYSILLAFVCGTKSLEIAKRKLDAYFSNRNRAVRLYDEVTRTVNAQYREKSKAVNQFYLTNDTPEGHTVYFVSLNDCFSKVFDHPHEATRMLMLLELRMKQWNNTSEAGGYSVFDCAKLPATAFTMLNPSVVAAVLGSFQDGYPMKMHGCFCINAPSSLDFIVNHLVKPVLKAKLFNRIKVFKDGASNLKDYMPLEMLPSDYGGNDKSSAELNDYWLDQLEENREWFLKSTRQSSDEKKRPPDSQNTYGIEGTFRKLAVD</sequence>
<dbReference type="GO" id="GO:0016020">
    <property type="term" value="C:membrane"/>
    <property type="evidence" value="ECO:0007669"/>
    <property type="project" value="TreeGrafter"/>
</dbReference>
<evidence type="ECO:0000313" key="4">
    <source>
        <dbReference type="Proteomes" id="UP001152798"/>
    </source>
</evidence>